<dbReference type="InterPro" id="IPR005631">
    <property type="entry name" value="SDH"/>
</dbReference>
<dbReference type="STRING" id="639282.DEFDS_0926"/>
<evidence type="ECO:0000313" key="4">
    <source>
        <dbReference type="EMBL" id="BAI80398.1"/>
    </source>
</evidence>
<dbReference type="RefSeq" id="WP_013007645.1">
    <property type="nucleotide sequence ID" value="NC_013939.1"/>
</dbReference>
<dbReference type="EMBL" id="AP011529">
    <property type="protein sequence ID" value="BAI80398.1"/>
    <property type="molecule type" value="Genomic_DNA"/>
</dbReference>
<evidence type="ECO:0000256" key="1">
    <source>
        <dbReference type="ARBA" id="ARBA00008571"/>
    </source>
</evidence>
<protein>
    <recommendedName>
        <fullName evidence="2">FAD assembly factor SdhE</fullName>
    </recommendedName>
</protein>
<dbReference type="KEGG" id="ddf:DEFDS_0926"/>
<dbReference type="eggNOG" id="COG2938">
    <property type="taxonomic scope" value="Bacteria"/>
</dbReference>
<organism evidence="4 5">
    <name type="scientific">Deferribacter desulfuricans (strain DSM 14783 / JCM 11476 / NBRC 101012 / SSM1)</name>
    <dbReference type="NCBI Taxonomy" id="639282"/>
    <lineage>
        <taxon>Bacteria</taxon>
        <taxon>Pseudomonadati</taxon>
        <taxon>Deferribacterota</taxon>
        <taxon>Deferribacteres</taxon>
        <taxon>Deferribacterales</taxon>
        <taxon>Deferribacteraceae</taxon>
        <taxon>Deferribacter</taxon>
    </lineage>
</organism>
<dbReference type="Pfam" id="PF03937">
    <property type="entry name" value="Sdh5"/>
    <property type="match status" value="1"/>
</dbReference>
<gene>
    <name evidence="4" type="ordered locus">DEFDS_0926</name>
</gene>
<keyword evidence="3" id="KW-0143">Chaperone</keyword>
<reference evidence="4 5" key="1">
    <citation type="journal article" date="2010" name="DNA Res.">
        <title>Bacterial lifestyle in a deep-sea hydrothermal vent chimney revealed by the genome sequence of the thermophilic bacterium Deferribacter desulfuricans SSM1.</title>
        <authorList>
            <person name="Takaki Y."/>
            <person name="Shimamura S."/>
            <person name="Nakagawa S."/>
            <person name="Fukuhara Y."/>
            <person name="Horikawa H."/>
            <person name="Ankai A."/>
            <person name="Harada T."/>
            <person name="Hosoyama A."/>
            <person name="Oguchi A."/>
            <person name="Fukui S."/>
            <person name="Fujita N."/>
            <person name="Takami H."/>
            <person name="Takai K."/>
        </authorList>
    </citation>
    <scope>NUCLEOTIDE SEQUENCE [LARGE SCALE GENOMIC DNA]</scope>
    <source>
        <strain evidence="5">DSM 14783 / JCM 11476 / NBRC 101012 / SSM1</strain>
    </source>
</reference>
<comment type="similarity">
    <text evidence="1">Belongs to the SdhE FAD assembly factor family.</text>
</comment>
<accession>D3PCS5</accession>
<evidence type="ECO:0000313" key="5">
    <source>
        <dbReference type="Proteomes" id="UP000001520"/>
    </source>
</evidence>
<dbReference type="Gene3D" id="1.10.150.250">
    <property type="entry name" value="Flavinator of succinate dehydrogenase"/>
    <property type="match status" value="1"/>
</dbReference>
<dbReference type="HOGENOM" id="CLU_176836_0_0_0"/>
<keyword evidence="5" id="KW-1185">Reference proteome</keyword>
<dbReference type="SUPFAM" id="SSF109910">
    <property type="entry name" value="YgfY-like"/>
    <property type="match status" value="1"/>
</dbReference>
<dbReference type="AlphaFoldDB" id="D3PCS5"/>
<dbReference type="InterPro" id="IPR036714">
    <property type="entry name" value="SDH_sf"/>
</dbReference>
<dbReference type="Proteomes" id="UP000001520">
    <property type="component" value="Chromosome"/>
</dbReference>
<evidence type="ECO:0000256" key="3">
    <source>
        <dbReference type="ARBA" id="ARBA00023186"/>
    </source>
</evidence>
<sequence>MDIKNTKEYKKCVFLASKRAMLENELLLREFVKDFVPLHYDLETINEFNIFLEKIFDNDLFDIIFGIKPYSFYSDKYPERFLKDIQEFAFEKNRISEIRNKGKNQ</sequence>
<name>D3PCS5_DEFDS</name>
<evidence type="ECO:0000256" key="2">
    <source>
        <dbReference type="ARBA" id="ARBA00019418"/>
    </source>
</evidence>
<dbReference type="OrthoDB" id="9799022at2"/>
<proteinExistence type="inferred from homology"/>